<keyword evidence="2" id="KW-0808">Transferase</keyword>
<name>A0A0A1GVB6_9LACO</name>
<reference evidence="4 5" key="1">
    <citation type="submission" date="2014-11" db="EMBL/GenBank/DDBJ databases">
        <title>Complete genome sequence and analysis of Lactobacillus hokkaidonensis LOOC260T.</title>
        <authorList>
            <person name="Tanizawa Y."/>
            <person name="Tohno M."/>
            <person name="Kaminuma E."/>
            <person name="Nakamura Y."/>
            <person name="Arita M."/>
        </authorList>
    </citation>
    <scope>NUCLEOTIDE SEQUENCE [LARGE SCALE GENOMIC DNA]</scope>
    <source>
        <strain evidence="4 5">LOOC260</strain>
    </source>
</reference>
<evidence type="ECO:0000256" key="1">
    <source>
        <dbReference type="ARBA" id="ARBA00022649"/>
    </source>
</evidence>
<proteinExistence type="predicted"/>
<dbReference type="GO" id="GO:0016747">
    <property type="term" value="F:acyltransferase activity, transferring groups other than amino-acyl groups"/>
    <property type="evidence" value="ECO:0007669"/>
    <property type="project" value="InterPro"/>
</dbReference>
<evidence type="ECO:0000256" key="2">
    <source>
        <dbReference type="ARBA" id="ARBA00022679"/>
    </source>
</evidence>
<dbReference type="RefSeq" id="WP_156406619.1">
    <property type="nucleotide sequence ID" value="NZ_AP014680.1"/>
</dbReference>
<dbReference type="PANTHER" id="PTHR36449:SF1">
    <property type="entry name" value="ACETYLTRANSFERASE"/>
    <property type="match status" value="1"/>
</dbReference>
<sequence>MTKDINKAEVEATDASSFLAVEEIQKFDCKDSILNRFLKDESVEFETKHISATTLYYDKKTSEIIGFYTVAPSVLSLDYGNTAKDVIPPSKREGMTNFPAISIDYFAVDFEYQHQDVGKAMMLHLFKNLINATIKNGIGFTGVQIEALSGAVDFYENIGFDYLKDYEKNSVKKSFDMFYSFNKMMEFTIPYWN</sequence>
<accession>A0A0A1GVB6</accession>
<dbReference type="Proteomes" id="UP000031620">
    <property type="component" value="Chromosome"/>
</dbReference>
<evidence type="ECO:0000313" key="4">
    <source>
        <dbReference type="EMBL" id="BAP85940.1"/>
    </source>
</evidence>
<organism evidence="4 5">
    <name type="scientific">Paucilactobacillus hokkaidonensis JCM 18461</name>
    <dbReference type="NCBI Taxonomy" id="1291742"/>
    <lineage>
        <taxon>Bacteria</taxon>
        <taxon>Bacillati</taxon>
        <taxon>Bacillota</taxon>
        <taxon>Bacilli</taxon>
        <taxon>Lactobacillales</taxon>
        <taxon>Lactobacillaceae</taxon>
        <taxon>Paucilactobacillus</taxon>
    </lineage>
</organism>
<dbReference type="PANTHER" id="PTHR36449">
    <property type="entry name" value="ACETYLTRANSFERASE-RELATED"/>
    <property type="match status" value="1"/>
</dbReference>
<dbReference type="KEGG" id="lho:LOOC260_114040"/>
<gene>
    <name evidence="4" type="ORF">LOOC260_114040</name>
</gene>
<dbReference type="HOGENOM" id="CLU_1407203_0_0_9"/>
<evidence type="ECO:0000313" key="5">
    <source>
        <dbReference type="Proteomes" id="UP000031620"/>
    </source>
</evidence>
<dbReference type="Gene3D" id="3.40.630.30">
    <property type="match status" value="1"/>
</dbReference>
<dbReference type="STRING" id="1291742.LOOC260_114040"/>
<dbReference type="EMBL" id="AP014680">
    <property type="protein sequence ID" value="BAP85940.1"/>
    <property type="molecule type" value="Genomic_DNA"/>
</dbReference>
<evidence type="ECO:0000256" key="3">
    <source>
        <dbReference type="ARBA" id="ARBA00023315"/>
    </source>
</evidence>
<dbReference type="SUPFAM" id="SSF55729">
    <property type="entry name" value="Acyl-CoA N-acyltransferases (Nat)"/>
    <property type="match status" value="1"/>
</dbReference>
<keyword evidence="1" id="KW-1277">Toxin-antitoxin system</keyword>
<dbReference type="AlphaFoldDB" id="A0A0A1GVB6"/>
<protein>
    <submittedName>
        <fullName evidence="4">Uncharacterized protein</fullName>
    </submittedName>
</protein>
<keyword evidence="3" id="KW-0012">Acyltransferase</keyword>
<dbReference type="InterPro" id="IPR016181">
    <property type="entry name" value="Acyl_CoA_acyltransferase"/>
</dbReference>